<feature type="transmembrane region" description="Helical" evidence="1">
    <location>
        <begin position="12"/>
        <end position="39"/>
    </location>
</feature>
<keyword evidence="1" id="KW-0472">Membrane</keyword>
<reference evidence="2 3" key="1">
    <citation type="submission" date="2019-10" db="EMBL/GenBank/DDBJ databases">
        <title>Draft Genome Sequence of the Caffeine Degrading Methylotroph Methylorubrum populi PINKEL.</title>
        <authorList>
            <person name="Dawson S.C."/>
            <person name="Zhang X."/>
            <person name="Wright M.E."/>
            <person name="Sharma G."/>
            <person name="Langner J.T."/>
            <person name="Ditty J.L."/>
            <person name="Subuyuj G.A."/>
        </authorList>
    </citation>
    <scope>NUCLEOTIDE SEQUENCE [LARGE SCALE GENOMIC DNA]</scope>
    <source>
        <strain evidence="2 3">Pinkel</strain>
    </source>
</reference>
<evidence type="ECO:0000313" key="3">
    <source>
        <dbReference type="Proteomes" id="UP000469949"/>
    </source>
</evidence>
<dbReference type="AlphaFoldDB" id="A0A833J5H7"/>
<proteinExistence type="predicted"/>
<evidence type="ECO:0008006" key="4">
    <source>
        <dbReference type="Google" id="ProtNLM"/>
    </source>
</evidence>
<dbReference type="RefSeq" id="WP_152277441.1">
    <property type="nucleotide sequence ID" value="NZ_CP136837.1"/>
</dbReference>
<comment type="caution">
    <text evidence="2">The sequence shown here is derived from an EMBL/GenBank/DDBJ whole genome shotgun (WGS) entry which is preliminary data.</text>
</comment>
<organism evidence="2 3">
    <name type="scientific">Methylorubrum populi</name>
    <dbReference type="NCBI Taxonomy" id="223967"/>
    <lineage>
        <taxon>Bacteria</taxon>
        <taxon>Pseudomonadati</taxon>
        <taxon>Pseudomonadota</taxon>
        <taxon>Alphaproteobacteria</taxon>
        <taxon>Hyphomicrobiales</taxon>
        <taxon>Methylobacteriaceae</taxon>
        <taxon>Methylorubrum</taxon>
    </lineage>
</organism>
<dbReference type="Proteomes" id="UP000469949">
    <property type="component" value="Unassembled WGS sequence"/>
</dbReference>
<keyword evidence="1" id="KW-1133">Transmembrane helix</keyword>
<accession>A0A833J5H7</accession>
<sequence>MSQIHNEQTKLLATGLNNVAVAFVVIGGVTPVTALSFGVASAPSLSLGTVAFALIWFCTGLCLHWAARVALRSLRP</sequence>
<keyword evidence="1" id="KW-0812">Transmembrane</keyword>
<gene>
    <name evidence="2" type="ORF">F8B43_3003</name>
</gene>
<name>A0A833J5H7_9HYPH</name>
<feature type="transmembrane region" description="Helical" evidence="1">
    <location>
        <begin position="45"/>
        <end position="67"/>
    </location>
</feature>
<protein>
    <recommendedName>
        <fullName evidence="4">Amino acid transporter</fullName>
    </recommendedName>
</protein>
<evidence type="ECO:0000256" key="1">
    <source>
        <dbReference type="SAM" id="Phobius"/>
    </source>
</evidence>
<dbReference type="EMBL" id="WEKV01000010">
    <property type="protein sequence ID" value="KAB7784970.1"/>
    <property type="molecule type" value="Genomic_DNA"/>
</dbReference>
<evidence type="ECO:0000313" key="2">
    <source>
        <dbReference type="EMBL" id="KAB7784970.1"/>
    </source>
</evidence>